<name>A0ABD2L6G1_9BILA</name>
<dbReference type="EMBL" id="JBICBT010000528">
    <property type="protein sequence ID" value="KAL3110828.1"/>
    <property type="molecule type" value="Genomic_DNA"/>
</dbReference>
<feature type="region of interest" description="Disordered" evidence="1">
    <location>
        <begin position="135"/>
        <end position="156"/>
    </location>
</feature>
<evidence type="ECO:0000256" key="1">
    <source>
        <dbReference type="SAM" id="MobiDB-lite"/>
    </source>
</evidence>
<keyword evidence="2" id="KW-0732">Signal</keyword>
<keyword evidence="4" id="KW-1185">Reference proteome</keyword>
<reference evidence="3 4" key="1">
    <citation type="submission" date="2024-10" db="EMBL/GenBank/DDBJ databases">
        <authorList>
            <person name="Kim D."/>
        </authorList>
    </citation>
    <scope>NUCLEOTIDE SEQUENCE [LARGE SCALE GENOMIC DNA]</scope>
    <source>
        <strain evidence="3">BH-2024</strain>
    </source>
</reference>
<accession>A0ABD2L6G1</accession>
<feature type="compositionally biased region" description="Polar residues" evidence="1">
    <location>
        <begin position="147"/>
        <end position="156"/>
    </location>
</feature>
<gene>
    <name evidence="3" type="ORF">niasHT_014765</name>
</gene>
<protein>
    <submittedName>
        <fullName evidence="3">Uncharacterized protein</fullName>
    </submittedName>
</protein>
<evidence type="ECO:0000313" key="3">
    <source>
        <dbReference type="EMBL" id="KAL3110828.1"/>
    </source>
</evidence>
<dbReference type="Proteomes" id="UP001620626">
    <property type="component" value="Unassembled WGS sequence"/>
</dbReference>
<dbReference type="AlphaFoldDB" id="A0ABD2L6G1"/>
<evidence type="ECO:0000313" key="4">
    <source>
        <dbReference type="Proteomes" id="UP001620626"/>
    </source>
</evidence>
<sequence>MHTLPQCFPTTIIVLLTVWRCVVVDSIGVNTLNKMIKMTFLITGQKNQPPLDEKSADELTQCYGSFLQKRILIDLKEFREDFVEPIVKVGFTKVHEFLNNEFKRKPNVFWNSLEESIDEISSSFESKVMPEILETVNNDKNGKQKTKQLSSASSSNYEKQLQQEFVILEKKQSLEEKPLRDELKDQAERVGAALLYTLIHMKMRLLFERNQVKNQISISKTSAKVTSQMRGMFKRVEEAVVKRNNSTNSSKNSASSDGRDDDNDKEKPSKSGNNQRNNDNEKGGIDIKVYLEFWVKKVEEAFRKRFYLEKKQFLEALDKKIPGRKFVNVKKCVEEWENMVYLM</sequence>
<comment type="caution">
    <text evidence="3">The sequence shown here is derived from an EMBL/GenBank/DDBJ whole genome shotgun (WGS) entry which is preliminary data.</text>
</comment>
<feature type="signal peptide" evidence="2">
    <location>
        <begin position="1"/>
        <end position="26"/>
    </location>
</feature>
<feature type="region of interest" description="Disordered" evidence="1">
    <location>
        <begin position="241"/>
        <end position="281"/>
    </location>
</feature>
<feature type="chain" id="PRO_5044808009" evidence="2">
    <location>
        <begin position="27"/>
        <end position="343"/>
    </location>
</feature>
<proteinExistence type="predicted"/>
<organism evidence="3 4">
    <name type="scientific">Heterodera trifolii</name>
    <dbReference type="NCBI Taxonomy" id="157864"/>
    <lineage>
        <taxon>Eukaryota</taxon>
        <taxon>Metazoa</taxon>
        <taxon>Ecdysozoa</taxon>
        <taxon>Nematoda</taxon>
        <taxon>Chromadorea</taxon>
        <taxon>Rhabditida</taxon>
        <taxon>Tylenchina</taxon>
        <taxon>Tylenchomorpha</taxon>
        <taxon>Tylenchoidea</taxon>
        <taxon>Heteroderidae</taxon>
        <taxon>Heteroderinae</taxon>
        <taxon>Heterodera</taxon>
    </lineage>
</organism>
<evidence type="ECO:0000256" key="2">
    <source>
        <dbReference type="SAM" id="SignalP"/>
    </source>
</evidence>
<feature type="compositionally biased region" description="Low complexity" evidence="1">
    <location>
        <begin position="244"/>
        <end position="256"/>
    </location>
</feature>